<dbReference type="InterPro" id="IPR012132">
    <property type="entry name" value="GMC_OxRdtase"/>
</dbReference>
<organism evidence="7 8">
    <name type="scientific">Fusarium sarcochroum</name>
    <dbReference type="NCBI Taxonomy" id="1208366"/>
    <lineage>
        <taxon>Eukaryota</taxon>
        <taxon>Fungi</taxon>
        <taxon>Dikarya</taxon>
        <taxon>Ascomycota</taxon>
        <taxon>Pezizomycotina</taxon>
        <taxon>Sordariomycetes</taxon>
        <taxon>Hypocreomycetidae</taxon>
        <taxon>Hypocreales</taxon>
        <taxon>Nectriaceae</taxon>
        <taxon>Fusarium</taxon>
        <taxon>Fusarium lateritium species complex</taxon>
    </lineage>
</organism>
<dbReference type="SUPFAM" id="SSF51905">
    <property type="entry name" value="FAD/NAD(P)-binding domain"/>
    <property type="match status" value="1"/>
</dbReference>
<evidence type="ECO:0000256" key="3">
    <source>
        <dbReference type="PIRSR" id="PIRSR000137-2"/>
    </source>
</evidence>
<dbReference type="Pfam" id="PF00732">
    <property type="entry name" value="GMC_oxred_N"/>
    <property type="match status" value="1"/>
</dbReference>
<feature type="domain" description="Glucose-methanol-choline oxidoreductase N-terminal" evidence="5">
    <location>
        <begin position="100"/>
        <end position="123"/>
    </location>
</feature>
<feature type="active site" description="Proton acceptor" evidence="2">
    <location>
        <position position="558"/>
    </location>
</feature>
<protein>
    <recommendedName>
        <fullName evidence="5 6">Glucose-methanol-choline oxidoreductase N-terminal domain-containing protein</fullName>
    </recommendedName>
</protein>
<accession>A0A8H4U1C0</accession>
<evidence type="ECO:0000313" key="8">
    <source>
        <dbReference type="Proteomes" id="UP000622797"/>
    </source>
</evidence>
<dbReference type="PROSITE" id="PS00623">
    <property type="entry name" value="GMC_OXRED_1"/>
    <property type="match status" value="1"/>
</dbReference>
<reference evidence="7" key="2">
    <citation type="submission" date="2020-05" db="EMBL/GenBank/DDBJ databases">
        <authorList>
            <person name="Kim H.-S."/>
            <person name="Proctor R.H."/>
            <person name="Brown D.W."/>
        </authorList>
    </citation>
    <scope>NUCLEOTIDE SEQUENCE</scope>
    <source>
        <strain evidence="7">NRRL 20472</strain>
    </source>
</reference>
<dbReference type="AlphaFoldDB" id="A0A8H4U1C0"/>
<keyword evidence="4" id="KW-0285">Flavoprotein</keyword>
<feature type="domain" description="Glucose-methanol-choline oxidoreductase N-terminal" evidence="6">
    <location>
        <begin position="278"/>
        <end position="292"/>
    </location>
</feature>
<feature type="binding site" evidence="3">
    <location>
        <position position="247"/>
    </location>
    <ligand>
        <name>FAD</name>
        <dbReference type="ChEBI" id="CHEBI:57692"/>
    </ligand>
</feature>
<gene>
    <name evidence="7" type="ORF">FSARC_4749</name>
</gene>
<dbReference type="InterPro" id="IPR000172">
    <property type="entry name" value="GMC_OxRdtase_N"/>
</dbReference>
<dbReference type="PROSITE" id="PS00624">
    <property type="entry name" value="GMC_OXRED_2"/>
    <property type="match status" value="1"/>
</dbReference>
<keyword evidence="3 4" id="KW-0274">FAD</keyword>
<dbReference type="GO" id="GO:0016614">
    <property type="term" value="F:oxidoreductase activity, acting on CH-OH group of donors"/>
    <property type="evidence" value="ECO:0007669"/>
    <property type="project" value="InterPro"/>
</dbReference>
<evidence type="ECO:0000259" key="6">
    <source>
        <dbReference type="PROSITE" id="PS00624"/>
    </source>
</evidence>
<dbReference type="EMBL" id="JABEXW010000225">
    <property type="protein sequence ID" value="KAF4967689.1"/>
    <property type="molecule type" value="Genomic_DNA"/>
</dbReference>
<comment type="caution">
    <text evidence="7">The sequence shown here is derived from an EMBL/GenBank/DDBJ whole genome shotgun (WGS) entry which is preliminary data.</text>
</comment>
<dbReference type="Proteomes" id="UP000622797">
    <property type="component" value="Unassembled WGS sequence"/>
</dbReference>
<dbReference type="PIRSF" id="PIRSF000137">
    <property type="entry name" value="Alcohol_oxidase"/>
    <property type="match status" value="1"/>
</dbReference>
<dbReference type="Gene3D" id="3.30.560.10">
    <property type="entry name" value="Glucose Oxidase, domain 3"/>
    <property type="match status" value="1"/>
</dbReference>
<sequence>MTRTPVAPTQSSNSPVITTDTNAFHFVTGGPAGSAVAAGLAHSAMKPSVLLLEAGGANEDRNLRVDGQRWITFLNKDMNYGYKTTPQEYADNRELDYSRGKGLGGSSAINFGVYTVGARDDYEEWSRIVGDEAYRWDKIHARFKSLETFHGALPEGIDAKYAAPKAADHGSSGKLHVGYASEWEKDLPPVLDLFENAGFPLNPDHNSGNPLGMSVLINSSNKGRRSTANDLLSPTPENLTVLTDSPVQKVILEGTKAVGVEVNGKQYLASKEVVLSAGALDTPKILMHSGIGPKNQLEQFSLPVVKDVPRVGQGLRDHMFTPLVYTRKEGDTARAPFYGDQKVMDDALEQWRRDGTGPWTKFACELGIGWFKLDKLTKSEEFKALPAEQQAYLTKETVPHYEILTHFPIHWFIPQFPPLSLNYSCILVFYYNAQSRGEVTLQSADPNVPLKFDPKFLGSAFDRRAAIESLRDAFRLVKSEGYAKDNVAMLAGPQGDSDEELLAHWRSTISSSWHMTGTTKMGKKGDADAVVDSDFKVIGIDNLRIADMGVVPVLASCHIQSVAYVTGMTAAEKLIAEYNLA</sequence>
<dbReference type="OrthoDB" id="269227at2759"/>
<evidence type="ECO:0000256" key="4">
    <source>
        <dbReference type="RuleBase" id="RU003968"/>
    </source>
</evidence>
<dbReference type="SUPFAM" id="SSF54373">
    <property type="entry name" value="FAD-linked reductases, C-terminal domain"/>
    <property type="match status" value="1"/>
</dbReference>
<reference evidence="7" key="1">
    <citation type="journal article" date="2020" name="BMC Genomics">
        <title>Correction to: Identification and distribution of gene clusters required for synthesis of sphingolipid metabolism inhibitors in diverse species of the filamentous fungus Fusarium.</title>
        <authorList>
            <person name="Kim H.S."/>
            <person name="Lohmar J.M."/>
            <person name="Busman M."/>
            <person name="Brown D.W."/>
            <person name="Naumann T.A."/>
            <person name="Divon H.H."/>
            <person name="Lysoe E."/>
            <person name="Uhlig S."/>
            <person name="Proctor R.H."/>
        </authorList>
    </citation>
    <scope>NUCLEOTIDE SEQUENCE</scope>
    <source>
        <strain evidence="7">NRRL 20472</strain>
    </source>
</reference>
<comment type="similarity">
    <text evidence="1 4">Belongs to the GMC oxidoreductase family.</text>
</comment>
<name>A0A8H4U1C0_9HYPO</name>
<evidence type="ECO:0000259" key="5">
    <source>
        <dbReference type="PROSITE" id="PS00623"/>
    </source>
</evidence>
<keyword evidence="8" id="KW-1185">Reference proteome</keyword>
<evidence type="ECO:0000313" key="7">
    <source>
        <dbReference type="EMBL" id="KAF4967689.1"/>
    </source>
</evidence>
<feature type="binding site" evidence="3">
    <location>
        <begin position="513"/>
        <end position="514"/>
    </location>
    <ligand>
        <name>FAD</name>
        <dbReference type="ChEBI" id="CHEBI:57692"/>
    </ligand>
</feature>
<evidence type="ECO:0000256" key="1">
    <source>
        <dbReference type="ARBA" id="ARBA00010790"/>
    </source>
</evidence>
<dbReference type="InterPro" id="IPR007867">
    <property type="entry name" value="GMC_OxRtase_C"/>
</dbReference>
<dbReference type="PANTHER" id="PTHR11552:SF134">
    <property type="entry name" value="GLUCOSE-METHANOL-CHOLINE OXIDOREDUCTASE N-TERMINAL DOMAIN-CONTAINING PROTEIN"/>
    <property type="match status" value="1"/>
</dbReference>
<dbReference type="PANTHER" id="PTHR11552">
    <property type="entry name" value="GLUCOSE-METHANOL-CHOLINE GMC OXIDOREDUCTASE"/>
    <property type="match status" value="1"/>
</dbReference>
<dbReference type="GO" id="GO:0050660">
    <property type="term" value="F:flavin adenine dinucleotide binding"/>
    <property type="evidence" value="ECO:0007669"/>
    <property type="project" value="InterPro"/>
</dbReference>
<dbReference type="InterPro" id="IPR036188">
    <property type="entry name" value="FAD/NAD-bd_sf"/>
</dbReference>
<evidence type="ECO:0000256" key="2">
    <source>
        <dbReference type="PIRSR" id="PIRSR000137-1"/>
    </source>
</evidence>
<dbReference type="Pfam" id="PF05199">
    <property type="entry name" value="GMC_oxred_C"/>
    <property type="match status" value="1"/>
</dbReference>
<dbReference type="Gene3D" id="3.50.50.60">
    <property type="entry name" value="FAD/NAD(P)-binding domain"/>
    <property type="match status" value="1"/>
</dbReference>
<comment type="cofactor">
    <cofactor evidence="3">
        <name>FAD</name>
        <dbReference type="ChEBI" id="CHEBI:57692"/>
    </cofactor>
</comment>
<feature type="active site" description="Proton donor" evidence="2">
    <location>
        <position position="514"/>
    </location>
</feature>
<feature type="binding site" evidence="3">
    <location>
        <begin position="110"/>
        <end position="113"/>
    </location>
    <ligand>
        <name>FAD</name>
        <dbReference type="ChEBI" id="CHEBI:57692"/>
    </ligand>
</feature>
<proteinExistence type="inferred from homology"/>